<dbReference type="InterPro" id="IPR036351">
    <property type="entry name" value="Ribosomal_eL32_sf"/>
</dbReference>
<dbReference type="InterPro" id="IPR001515">
    <property type="entry name" value="Ribosomal_eL32"/>
</dbReference>
<evidence type="ECO:0000256" key="1">
    <source>
        <dbReference type="ARBA" id="ARBA00008431"/>
    </source>
</evidence>
<evidence type="ECO:0000313" key="6">
    <source>
        <dbReference type="Proteomes" id="UP000001646"/>
    </source>
</evidence>
<comment type="similarity">
    <text evidence="1">Belongs to the eukaryotic ribosomal protein eL32 family.</text>
</comment>
<reference evidence="5 6" key="1">
    <citation type="submission" date="2009-12" db="EMBL/GenBank/DDBJ databases">
        <title>The Genome Sequence of Anolis carolinensis (Green Anole Lizard).</title>
        <authorList>
            <consortium name="The Genome Sequencing Platform"/>
            <person name="Di Palma F."/>
            <person name="Alfoldi J."/>
            <person name="Heiman D."/>
            <person name="Young S."/>
            <person name="Grabherr M."/>
            <person name="Johnson J."/>
            <person name="Lander E.S."/>
            <person name="Lindblad-Toh K."/>
        </authorList>
    </citation>
    <scope>NUCLEOTIDE SEQUENCE [LARGE SCALE GENOMIC DNA]</scope>
    <source>
        <strain evidence="5 6">JBL SC #1</strain>
    </source>
</reference>
<dbReference type="GeneTree" id="ENSGT00940000158890"/>
<dbReference type="SUPFAM" id="SSF52042">
    <property type="entry name" value="Ribosomal protein L32e"/>
    <property type="match status" value="1"/>
</dbReference>
<dbReference type="PANTHER" id="PTHR23413">
    <property type="entry name" value="60S RIBOSOMAL PROTEIN L32 AND DNA-DIRECTED RNA POLYMERASE II, SUBUNIT N"/>
    <property type="match status" value="1"/>
</dbReference>
<dbReference type="InParanoid" id="A0A803TR24"/>
<keyword evidence="2" id="KW-0689">Ribosomal protein</keyword>
<dbReference type="SMART" id="SM01393">
    <property type="entry name" value="Ribosomal_L32e"/>
    <property type="match status" value="1"/>
</dbReference>
<dbReference type="CDD" id="cd00513">
    <property type="entry name" value="Ribosomal_L32_L32e"/>
    <property type="match status" value="1"/>
</dbReference>
<reference evidence="5" key="3">
    <citation type="submission" date="2025-09" db="UniProtKB">
        <authorList>
            <consortium name="Ensembl"/>
        </authorList>
    </citation>
    <scope>IDENTIFICATION</scope>
</reference>
<evidence type="ECO:0000256" key="4">
    <source>
        <dbReference type="ARBA" id="ARBA00035335"/>
    </source>
</evidence>
<dbReference type="GO" id="GO:0006412">
    <property type="term" value="P:translation"/>
    <property type="evidence" value="ECO:0007669"/>
    <property type="project" value="InterPro"/>
</dbReference>
<dbReference type="AlphaFoldDB" id="A0A803TR24"/>
<evidence type="ECO:0000256" key="2">
    <source>
        <dbReference type="ARBA" id="ARBA00022980"/>
    </source>
</evidence>
<dbReference type="GO" id="GO:0022625">
    <property type="term" value="C:cytosolic large ribosomal subunit"/>
    <property type="evidence" value="ECO:0000318"/>
    <property type="project" value="GO_Central"/>
</dbReference>
<name>A0A803TR24_ANOCA</name>
<protein>
    <recommendedName>
        <fullName evidence="4">60S ribosomal protein L32</fullName>
    </recommendedName>
</protein>
<evidence type="ECO:0000313" key="5">
    <source>
        <dbReference type="Ensembl" id="ENSACAP00000037664.1"/>
    </source>
</evidence>
<reference evidence="5" key="2">
    <citation type="submission" date="2025-08" db="UniProtKB">
        <authorList>
            <consortium name="Ensembl"/>
        </authorList>
    </citation>
    <scope>IDENTIFICATION</scope>
</reference>
<dbReference type="Proteomes" id="UP000001646">
    <property type="component" value="Chromosome 1"/>
</dbReference>
<sequence length="124" mass="14223">MPALRPLIKAKIIKKRAKKFICHQSDHYVKIKRNWCKFKGQTLMPNIGYGSNKKTKHMLLSGFNKFVVYNVKELEVLMMSNKSYSAETAHNVSSKNQKVIVERAAQLAIKVTNPNARLCSEENE</sequence>
<proteinExistence type="inferred from homology"/>
<dbReference type="PANTHER" id="PTHR23413:SF1">
    <property type="entry name" value="RIBOSOMAL PROTEIN L32"/>
    <property type="match status" value="1"/>
</dbReference>
<dbReference type="Bgee" id="ENSACAG00000026696">
    <property type="expression patterns" value="Expressed in adrenal gland"/>
</dbReference>
<dbReference type="Pfam" id="PF01655">
    <property type="entry name" value="Ribosomal_L32e"/>
    <property type="match status" value="1"/>
</dbReference>
<dbReference type="Ensembl" id="ENSACAT00000023078.2">
    <property type="protein sequence ID" value="ENSACAP00000037664.1"/>
    <property type="gene ID" value="ENSACAG00000026696.2"/>
</dbReference>
<dbReference type="GO" id="GO:0003735">
    <property type="term" value="F:structural constituent of ribosome"/>
    <property type="evidence" value="ECO:0007669"/>
    <property type="project" value="InterPro"/>
</dbReference>
<organism evidence="5 6">
    <name type="scientific">Anolis carolinensis</name>
    <name type="common">Green anole</name>
    <name type="synonym">American chameleon</name>
    <dbReference type="NCBI Taxonomy" id="28377"/>
    <lineage>
        <taxon>Eukaryota</taxon>
        <taxon>Metazoa</taxon>
        <taxon>Chordata</taxon>
        <taxon>Craniata</taxon>
        <taxon>Vertebrata</taxon>
        <taxon>Euteleostomi</taxon>
        <taxon>Lepidosauria</taxon>
        <taxon>Squamata</taxon>
        <taxon>Bifurcata</taxon>
        <taxon>Unidentata</taxon>
        <taxon>Episquamata</taxon>
        <taxon>Toxicofera</taxon>
        <taxon>Iguania</taxon>
        <taxon>Dactyloidae</taxon>
        <taxon>Anolis</taxon>
    </lineage>
</organism>
<evidence type="ECO:0000256" key="3">
    <source>
        <dbReference type="ARBA" id="ARBA00023274"/>
    </source>
</evidence>
<keyword evidence="6" id="KW-1185">Reference proteome</keyword>
<keyword evidence="3" id="KW-0687">Ribonucleoprotein</keyword>
<accession>A0A803TR24</accession>